<evidence type="ECO:0000313" key="2">
    <source>
        <dbReference type="Proteomes" id="UP001199916"/>
    </source>
</evidence>
<accession>A0ABS8YJW0</accession>
<evidence type="ECO:0000313" key="1">
    <source>
        <dbReference type="EMBL" id="MCE5172096.1"/>
    </source>
</evidence>
<dbReference type="EMBL" id="JAJNBZ010000024">
    <property type="protein sequence ID" value="MCE5172096.1"/>
    <property type="molecule type" value="Genomic_DNA"/>
</dbReference>
<protein>
    <submittedName>
        <fullName evidence="1">Uncharacterized protein</fullName>
    </submittedName>
</protein>
<comment type="caution">
    <text evidence="1">The sequence shown here is derived from an EMBL/GenBank/DDBJ whole genome shotgun (WGS) entry which is preliminary data.</text>
</comment>
<gene>
    <name evidence="1" type="ORF">LQV63_22705</name>
</gene>
<sequence>MVNALLKLLATLLGILLLFIFPLLESFQRQDDISTMYVMKSTHQFVDAVRDKGVVTPEMWNRFVMEIELTGNMFDVDMIHYEKKYDPVYEDPVQQNTFKSDFLVHYRLNNKALIMKTLFPYLAQPIDAPNRRYKLKIGDYFSVTVKNTNRTQATVLLDWLSQSFAPTEKIVVPVGGMVRNEDY</sequence>
<proteinExistence type="predicted"/>
<organism evidence="1 2">
    <name type="scientific">Paenibacillus profundus</name>
    <dbReference type="NCBI Taxonomy" id="1173085"/>
    <lineage>
        <taxon>Bacteria</taxon>
        <taxon>Bacillati</taxon>
        <taxon>Bacillota</taxon>
        <taxon>Bacilli</taxon>
        <taxon>Bacillales</taxon>
        <taxon>Paenibacillaceae</taxon>
        <taxon>Paenibacillus</taxon>
    </lineage>
</organism>
<dbReference type="Proteomes" id="UP001199916">
    <property type="component" value="Unassembled WGS sequence"/>
</dbReference>
<dbReference type="RefSeq" id="WP_233698381.1">
    <property type="nucleotide sequence ID" value="NZ_JAJNBZ010000024.1"/>
</dbReference>
<reference evidence="1 2" key="1">
    <citation type="submission" date="2021-11" db="EMBL/GenBank/DDBJ databases">
        <title>Draft genome sequence of Paenibacillus profundus YoMME, a new Gram-positive bacteria with exoelectrogenic properties.</title>
        <authorList>
            <person name="Hubenova Y."/>
            <person name="Hubenova E."/>
            <person name="Manasiev Y."/>
            <person name="Peykov S."/>
            <person name="Mitov M."/>
        </authorList>
    </citation>
    <scope>NUCLEOTIDE SEQUENCE [LARGE SCALE GENOMIC DNA]</scope>
    <source>
        <strain evidence="1 2">YoMME</strain>
    </source>
</reference>
<name>A0ABS8YJW0_9BACL</name>
<keyword evidence="2" id="KW-1185">Reference proteome</keyword>